<dbReference type="Pfam" id="PF13783">
    <property type="entry name" value="DUF4177"/>
    <property type="match status" value="1"/>
</dbReference>
<organism evidence="1 2">
    <name type="scientific">Massilimicrobiota timonensis</name>
    <dbReference type="NCBI Taxonomy" id="1776392"/>
    <lineage>
        <taxon>Bacteria</taxon>
        <taxon>Bacillati</taxon>
        <taxon>Bacillota</taxon>
        <taxon>Erysipelotrichia</taxon>
        <taxon>Erysipelotrichales</taxon>
        <taxon>Erysipelotrichaceae</taxon>
        <taxon>Massilimicrobiota</taxon>
    </lineage>
</organism>
<comment type="caution">
    <text evidence="1">The sequence shown here is derived from an EMBL/GenBank/DDBJ whole genome shotgun (WGS) entry which is preliminary data.</text>
</comment>
<dbReference type="RefSeq" id="WP_087243968.1">
    <property type="nucleotide sequence ID" value="NZ_JAUDCK010000041.1"/>
</dbReference>
<proteinExistence type="predicted"/>
<dbReference type="Proteomes" id="UP001529275">
    <property type="component" value="Unassembled WGS sequence"/>
</dbReference>
<name>A0ABT7UKD8_9FIRM</name>
<dbReference type="InterPro" id="IPR025234">
    <property type="entry name" value="YjzH-like"/>
</dbReference>
<sequence>MEMIYKYHRMTAKVSGFGITEYRFEKLHEIIDGYASEGWRYAGWIPVLQRGNGYIEEIDLVFEKEKVES</sequence>
<dbReference type="EMBL" id="JAUDCK010000041">
    <property type="protein sequence ID" value="MDM8196591.1"/>
    <property type="molecule type" value="Genomic_DNA"/>
</dbReference>
<reference evidence="2" key="1">
    <citation type="submission" date="2023-06" db="EMBL/GenBank/DDBJ databases">
        <title>Identification and characterization of horizontal gene transfer across gut microbiota members of farm animals based on homology search.</title>
        <authorList>
            <person name="Zeman M."/>
            <person name="Kubasova T."/>
            <person name="Jahodarova E."/>
            <person name="Nykrynova M."/>
            <person name="Rychlik I."/>
        </authorList>
    </citation>
    <scope>NUCLEOTIDE SEQUENCE [LARGE SCALE GENOMIC DNA]</scope>
    <source>
        <strain evidence="2">ET341</strain>
    </source>
</reference>
<reference evidence="1 2" key="2">
    <citation type="submission" date="2023-06" db="EMBL/GenBank/DDBJ databases">
        <authorList>
            <person name="Zeman M."/>
            <person name="Kubasova T."/>
            <person name="Jahodarova E."/>
            <person name="Nykrynova M."/>
            <person name="Rychlik I."/>
        </authorList>
    </citation>
    <scope>NUCLEOTIDE SEQUENCE [LARGE SCALE GENOMIC DNA]</scope>
    <source>
        <strain evidence="1 2">ET341</strain>
    </source>
</reference>
<gene>
    <name evidence="1" type="ORF">QUV98_09720</name>
</gene>
<protein>
    <submittedName>
        <fullName evidence="1">DUF4177 domain-containing protein</fullName>
    </submittedName>
</protein>
<evidence type="ECO:0000313" key="2">
    <source>
        <dbReference type="Proteomes" id="UP001529275"/>
    </source>
</evidence>
<evidence type="ECO:0000313" key="1">
    <source>
        <dbReference type="EMBL" id="MDM8196591.1"/>
    </source>
</evidence>
<keyword evidence="2" id="KW-1185">Reference proteome</keyword>
<accession>A0ABT7UKD8</accession>